<dbReference type="InterPro" id="IPR028979">
    <property type="entry name" value="Ser_kin/Pase_Hpr-like_N_sf"/>
</dbReference>
<dbReference type="RefSeq" id="WP_133515308.1">
    <property type="nucleotide sequence ID" value="NZ_SNWX01000015.1"/>
</dbReference>
<reference evidence="1 2" key="1">
    <citation type="submission" date="2019-03" db="EMBL/GenBank/DDBJ databases">
        <title>Subsurface microbial communities from deep shales in Ohio and West Virginia, USA.</title>
        <authorList>
            <person name="Wrighton K."/>
        </authorList>
    </citation>
    <scope>NUCLEOTIDE SEQUENCE [LARGE SCALE GENOMIC DNA]</scope>
    <source>
        <strain evidence="1 2">MA284_T2</strain>
    </source>
</reference>
<sequence>MTVKELVDQFNLEVVAGPDLDKEIDGAYIGDLLSNVMARAEQGNLWLTVQGHQNVVAVALLVELAAVILVEDFDYEENAVQRACQKGVNLLKTRKKSYALACSFCESKI</sequence>
<evidence type="ECO:0000313" key="1">
    <source>
        <dbReference type="EMBL" id="TDO86113.1"/>
    </source>
</evidence>
<dbReference type="EMBL" id="SNWX01000015">
    <property type="protein sequence ID" value="TDO86113.1"/>
    <property type="molecule type" value="Genomic_DNA"/>
</dbReference>
<evidence type="ECO:0008006" key="3">
    <source>
        <dbReference type="Google" id="ProtNLM"/>
    </source>
</evidence>
<accession>A0A4V3CEC0</accession>
<protein>
    <recommendedName>
        <fullName evidence="3">DRTGG domain-containing protein</fullName>
    </recommendedName>
</protein>
<comment type="caution">
    <text evidence="1">The sequence shown here is derived from an EMBL/GenBank/DDBJ whole genome shotgun (WGS) entry which is preliminary data.</text>
</comment>
<dbReference type="Gene3D" id="3.40.1390.20">
    <property type="entry name" value="HprK N-terminal domain-like"/>
    <property type="match status" value="1"/>
</dbReference>
<proteinExistence type="predicted"/>
<dbReference type="Proteomes" id="UP000295064">
    <property type="component" value="Unassembled WGS sequence"/>
</dbReference>
<dbReference type="AlphaFoldDB" id="A0A4V3CEC0"/>
<evidence type="ECO:0000313" key="2">
    <source>
        <dbReference type="Proteomes" id="UP000295064"/>
    </source>
</evidence>
<dbReference type="SUPFAM" id="SSF75138">
    <property type="entry name" value="HprK N-terminal domain-like"/>
    <property type="match status" value="1"/>
</dbReference>
<dbReference type="OrthoDB" id="9800356at2"/>
<name>A0A4V3CEC0_9FIRM</name>
<organism evidence="1 2">
    <name type="scientific">Halanaerobium saccharolyticum</name>
    <dbReference type="NCBI Taxonomy" id="43595"/>
    <lineage>
        <taxon>Bacteria</taxon>
        <taxon>Bacillati</taxon>
        <taxon>Bacillota</taxon>
        <taxon>Clostridia</taxon>
        <taxon>Halanaerobiales</taxon>
        <taxon>Halanaerobiaceae</taxon>
        <taxon>Halanaerobium</taxon>
    </lineage>
</organism>
<gene>
    <name evidence="1" type="ORF">DFR79_11526</name>
</gene>